<dbReference type="GeneID" id="63817006"/>
<evidence type="ECO:0000259" key="2">
    <source>
        <dbReference type="Pfam" id="PF14008"/>
    </source>
</evidence>
<proteinExistence type="predicted"/>
<evidence type="ECO:0000313" key="4">
    <source>
        <dbReference type="Proteomes" id="UP000244073"/>
    </source>
</evidence>
<dbReference type="SUPFAM" id="SSF56300">
    <property type="entry name" value="Metallo-dependent phosphatases"/>
    <property type="match status" value="1"/>
</dbReference>
<dbReference type="InterPro" id="IPR029052">
    <property type="entry name" value="Metallo-depent_PP-like"/>
</dbReference>
<name>A0A2T5LQF2_9EURO</name>
<dbReference type="SUPFAM" id="SSF49363">
    <property type="entry name" value="Purple acid phosphatase, N-terminal domain"/>
    <property type="match status" value="1"/>
</dbReference>
<gene>
    <name evidence="3" type="ORF">P175DRAFT_0534248</name>
</gene>
<dbReference type="InterPro" id="IPR008963">
    <property type="entry name" value="Purple_acid_Pase-like_N"/>
</dbReference>
<dbReference type="EMBL" id="MSFN02000007">
    <property type="protein sequence ID" value="PTU18510.1"/>
    <property type="molecule type" value="Genomic_DNA"/>
</dbReference>
<dbReference type="Gene3D" id="3.60.21.10">
    <property type="match status" value="1"/>
</dbReference>
<keyword evidence="1" id="KW-0732">Signal</keyword>
<dbReference type="InterPro" id="IPR025733">
    <property type="entry name" value="PAPs_C"/>
</dbReference>
<protein>
    <recommendedName>
        <fullName evidence="2">Purple acid phosphatase C-terminal domain-containing protein</fullName>
    </recommendedName>
</protein>
<dbReference type="PANTHER" id="PTHR22953:SF145">
    <property type="entry name" value="PURPLE ACID PHOSPHATASE"/>
    <property type="match status" value="1"/>
</dbReference>
<comment type="caution">
    <text evidence="3">The sequence shown here is derived from an EMBL/GenBank/DDBJ whole genome shotgun (WGS) entry which is preliminary data.</text>
</comment>
<sequence length="335" mass="37055">MKHGFIRSVGSVQIRGRNRFILPVKRSSDIPKDDTCPMQLRLAYAGHDGMVVSWNTYSQLSHPSVRYGKDPHHLDKVARTLEPNTVYHYLPLDSNVTGPYSFKTSRHKGDHTPYSMAVVVDLGLIGADGLSTTVGNGAANPLKPGDNNTLQSLMSQGADTDFLWHPGDLAYADYWLKEEIQGYLPNTTLEEGAQVYESLLNQYYDEMTPITAFKPYMLDTETDLGHGYIAPDEPNGTAGEDAGPFSHLKNAQTDWLAKDLAAVDRKKTPWVVVAGHRPWYISIGTSAADICYGWSRLTFHNCSHLTHEFVGSANGTVLDTATLFKDRDCGGHKSH</sequence>
<organism evidence="3 4">
    <name type="scientific">Aspergillus ochraceoroseus IBT 24754</name>
    <dbReference type="NCBI Taxonomy" id="1392256"/>
    <lineage>
        <taxon>Eukaryota</taxon>
        <taxon>Fungi</taxon>
        <taxon>Dikarya</taxon>
        <taxon>Ascomycota</taxon>
        <taxon>Pezizomycotina</taxon>
        <taxon>Eurotiomycetes</taxon>
        <taxon>Eurotiomycetidae</taxon>
        <taxon>Eurotiales</taxon>
        <taxon>Aspergillaceae</taxon>
        <taxon>Aspergillus</taxon>
        <taxon>Aspergillus subgen. Nidulantes</taxon>
    </lineage>
</organism>
<dbReference type="VEuPathDB" id="FungiDB:P175DRAFT_0534248"/>
<dbReference type="InterPro" id="IPR039331">
    <property type="entry name" value="PAPs-like"/>
</dbReference>
<dbReference type="GO" id="GO:0046872">
    <property type="term" value="F:metal ion binding"/>
    <property type="evidence" value="ECO:0007669"/>
    <property type="project" value="InterPro"/>
</dbReference>
<feature type="domain" description="Purple acid phosphatase C-terminal" evidence="2">
    <location>
        <begin position="282"/>
        <end position="320"/>
    </location>
</feature>
<dbReference type="PANTHER" id="PTHR22953">
    <property type="entry name" value="ACID PHOSPHATASE RELATED"/>
    <property type="match status" value="1"/>
</dbReference>
<dbReference type="OrthoDB" id="45007at2759"/>
<dbReference type="AlphaFoldDB" id="A0A2T5LQF2"/>
<dbReference type="Proteomes" id="UP000244073">
    <property type="component" value="Unassembled WGS sequence"/>
</dbReference>
<dbReference type="GO" id="GO:0003993">
    <property type="term" value="F:acid phosphatase activity"/>
    <property type="evidence" value="ECO:0007669"/>
    <property type="project" value="InterPro"/>
</dbReference>
<evidence type="ECO:0000313" key="3">
    <source>
        <dbReference type="EMBL" id="PTU18510.1"/>
    </source>
</evidence>
<accession>A0A2T5LQF2</accession>
<reference evidence="3 4" key="1">
    <citation type="journal article" date="2018" name="Proc. Natl. Acad. Sci. U.S.A.">
        <title>Linking secondary metabolites to gene clusters through genome sequencing of six diverse Aspergillus species.</title>
        <authorList>
            <person name="Kaerboelling I."/>
            <person name="Vesth T.C."/>
            <person name="Frisvad J.C."/>
            <person name="Nybo J.L."/>
            <person name="Theobald S."/>
            <person name="Kuo A."/>
            <person name="Bowyer P."/>
            <person name="Matsuda Y."/>
            <person name="Mondo S."/>
            <person name="Lyhne E.K."/>
            <person name="Kogle M.E."/>
            <person name="Clum A."/>
            <person name="Lipzen A."/>
            <person name="Salamov A."/>
            <person name="Ngan C.Y."/>
            <person name="Daum C."/>
            <person name="Chiniquy J."/>
            <person name="Barry K."/>
            <person name="LaButti K."/>
            <person name="Haridas S."/>
            <person name="Simmons B.A."/>
            <person name="Magnuson J.K."/>
            <person name="Mortensen U.H."/>
            <person name="Larsen T.O."/>
            <person name="Grigoriev I.V."/>
            <person name="Baker S.E."/>
            <person name="Andersen M.R."/>
        </authorList>
    </citation>
    <scope>NUCLEOTIDE SEQUENCE [LARGE SCALE GENOMIC DNA]</scope>
    <source>
        <strain evidence="3 4">IBT 24754</strain>
    </source>
</reference>
<dbReference type="Pfam" id="PF14008">
    <property type="entry name" value="Metallophos_C"/>
    <property type="match status" value="1"/>
</dbReference>
<evidence type="ECO:0000256" key="1">
    <source>
        <dbReference type="ARBA" id="ARBA00022729"/>
    </source>
</evidence>
<dbReference type="RefSeq" id="XP_040749902.1">
    <property type="nucleotide sequence ID" value="XM_040900124.1"/>
</dbReference>